<evidence type="ECO:0000256" key="2">
    <source>
        <dbReference type="ARBA" id="ARBA00005712"/>
    </source>
</evidence>
<dbReference type="OrthoDB" id="270171at2759"/>
<keyword evidence="4" id="KW-0813">Transport</keyword>
<evidence type="ECO:0000313" key="15">
    <source>
        <dbReference type="EMBL" id="KAJ1984752.1"/>
    </source>
</evidence>
<evidence type="ECO:0000256" key="13">
    <source>
        <dbReference type="ARBA" id="ARBA00031669"/>
    </source>
</evidence>
<comment type="similarity">
    <text evidence="2">Belongs to the ATPase epsilon chain family.</text>
</comment>
<evidence type="ECO:0000256" key="6">
    <source>
        <dbReference type="ARBA" id="ARBA00022792"/>
    </source>
</evidence>
<organism evidence="15 16">
    <name type="scientific">Dimargaris verticillata</name>
    <dbReference type="NCBI Taxonomy" id="2761393"/>
    <lineage>
        <taxon>Eukaryota</taxon>
        <taxon>Fungi</taxon>
        <taxon>Fungi incertae sedis</taxon>
        <taxon>Zoopagomycota</taxon>
        <taxon>Kickxellomycotina</taxon>
        <taxon>Dimargaritomycetes</taxon>
        <taxon>Dimargaritales</taxon>
        <taxon>Dimargaritaceae</taxon>
        <taxon>Dimargaris</taxon>
    </lineage>
</organism>
<dbReference type="HAMAP" id="MF_00530">
    <property type="entry name" value="ATP_synth_epsil_bac"/>
    <property type="match status" value="1"/>
</dbReference>
<feature type="domain" description="ATP synthase F1 complex delta/epsilon subunit N-terminal" evidence="14">
    <location>
        <begin position="37"/>
        <end position="108"/>
    </location>
</feature>
<dbReference type="Proteomes" id="UP001151582">
    <property type="component" value="Unassembled WGS sequence"/>
</dbReference>
<dbReference type="CDD" id="cd12152">
    <property type="entry name" value="F1-ATPase_delta"/>
    <property type="match status" value="1"/>
</dbReference>
<reference evidence="15" key="1">
    <citation type="submission" date="2022-07" db="EMBL/GenBank/DDBJ databases">
        <title>Phylogenomic reconstructions and comparative analyses of Kickxellomycotina fungi.</title>
        <authorList>
            <person name="Reynolds N.K."/>
            <person name="Stajich J.E."/>
            <person name="Barry K."/>
            <person name="Grigoriev I.V."/>
            <person name="Crous P."/>
            <person name="Smith M.E."/>
        </authorList>
    </citation>
    <scope>NUCLEOTIDE SEQUENCE</scope>
    <source>
        <strain evidence="15">RSA 567</strain>
    </source>
</reference>
<keyword evidence="6" id="KW-0999">Mitochondrion inner membrane</keyword>
<dbReference type="Pfam" id="PF02823">
    <property type="entry name" value="ATP-synt_DE_N"/>
    <property type="match status" value="1"/>
</dbReference>
<keyword evidence="5" id="KW-0375">Hydrogen ion transport</keyword>
<evidence type="ECO:0000256" key="12">
    <source>
        <dbReference type="ARBA" id="ARBA00023310"/>
    </source>
</evidence>
<dbReference type="InterPro" id="IPR020546">
    <property type="entry name" value="ATP_synth_F1_dsu/esu_N"/>
</dbReference>
<dbReference type="FunFam" id="2.60.15.10:FF:000003">
    <property type="entry name" value="ATP synthase subunit delta, mitochondrial"/>
    <property type="match status" value="1"/>
</dbReference>
<keyword evidence="8" id="KW-0406">Ion transport</keyword>
<keyword evidence="10" id="KW-0472">Membrane</keyword>
<dbReference type="GO" id="GO:0005743">
    <property type="term" value="C:mitochondrial inner membrane"/>
    <property type="evidence" value="ECO:0007669"/>
    <property type="project" value="UniProtKB-SubCell"/>
</dbReference>
<evidence type="ECO:0000256" key="5">
    <source>
        <dbReference type="ARBA" id="ARBA00022781"/>
    </source>
</evidence>
<evidence type="ECO:0000256" key="10">
    <source>
        <dbReference type="ARBA" id="ARBA00023136"/>
    </source>
</evidence>
<dbReference type="GO" id="GO:0046933">
    <property type="term" value="F:proton-transporting ATP synthase activity, rotational mechanism"/>
    <property type="evidence" value="ECO:0007669"/>
    <property type="project" value="InterPro"/>
</dbReference>
<keyword evidence="7" id="KW-0809">Transit peptide</keyword>
<dbReference type="InterPro" id="IPR001469">
    <property type="entry name" value="ATP_synth_F1_dsu/esu"/>
</dbReference>
<sequence length="165" mass="17767">MSMLRSARAFAAIRPTRLLRTYATEAAVPAGSSGKLTFSLALPHDVLVKNETVQQVNLSGSSGDMGVLADHVPTIEQLKPGVIEVIMTNNESKKWFLSGGFAIVNPDSSLNVNAVEAFKLDEISPELVREKTQEAERIISGSGSEEEKVAARVQLEVYEALQAAL</sequence>
<accession>A0A9W8EFW6</accession>
<dbReference type="InterPro" id="IPR036771">
    <property type="entry name" value="ATPsynth_dsu/esu_N"/>
</dbReference>
<keyword evidence="11" id="KW-0139">CF(1)</keyword>
<gene>
    <name evidence="15" type="primary">ATP16</name>
    <name evidence="15" type="ORF">H4R34_000440</name>
</gene>
<name>A0A9W8EFW6_9FUNG</name>
<dbReference type="GO" id="GO:0045259">
    <property type="term" value="C:proton-transporting ATP synthase complex"/>
    <property type="evidence" value="ECO:0007669"/>
    <property type="project" value="UniProtKB-KW"/>
</dbReference>
<keyword evidence="9" id="KW-0496">Mitochondrion</keyword>
<evidence type="ECO:0000256" key="4">
    <source>
        <dbReference type="ARBA" id="ARBA00022448"/>
    </source>
</evidence>
<dbReference type="AlphaFoldDB" id="A0A9W8EFW6"/>
<comment type="caution">
    <text evidence="15">The sequence shown here is derived from an EMBL/GenBank/DDBJ whole genome shotgun (WGS) entry which is preliminary data.</text>
</comment>
<comment type="subcellular location">
    <subcellularLocation>
        <location evidence="1">Mitochondrion inner membrane</location>
    </subcellularLocation>
</comment>
<keyword evidence="16" id="KW-1185">Reference proteome</keyword>
<dbReference type="PANTHER" id="PTHR13822:SF7">
    <property type="entry name" value="ATP SYNTHASE SUBUNIT DELTA, MITOCHONDRIAL"/>
    <property type="match status" value="1"/>
</dbReference>
<dbReference type="Gene3D" id="6.10.140.880">
    <property type="match status" value="1"/>
</dbReference>
<evidence type="ECO:0000259" key="14">
    <source>
        <dbReference type="Pfam" id="PF02823"/>
    </source>
</evidence>
<protein>
    <recommendedName>
        <fullName evidence="3">ATP synthase subunit delta, mitochondrial</fullName>
    </recommendedName>
    <alternativeName>
        <fullName evidence="13">F-ATPase delta subunit</fullName>
    </alternativeName>
</protein>
<evidence type="ECO:0000256" key="1">
    <source>
        <dbReference type="ARBA" id="ARBA00004273"/>
    </source>
</evidence>
<dbReference type="SUPFAM" id="SSF51344">
    <property type="entry name" value="Epsilon subunit of F1F0-ATP synthase N-terminal domain"/>
    <property type="match status" value="1"/>
</dbReference>
<evidence type="ECO:0000256" key="9">
    <source>
        <dbReference type="ARBA" id="ARBA00023128"/>
    </source>
</evidence>
<proteinExistence type="inferred from homology"/>
<evidence type="ECO:0000256" key="7">
    <source>
        <dbReference type="ARBA" id="ARBA00022946"/>
    </source>
</evidence>
<dbReference type="PANTHER" id="PTHR13822">
    <property type="entry name" value="ATP SYNTHASE DELTA/EPSILON CHAIN"/>
    <property type="match status" value="1"/>
</dbReference>
<dbReference type="NCBIfam" id="TIGR01216">
    <property type="entry name" value="ATP_synt_epsi"/>
    <property type="match status" value="1"/>
</dbReference>
<dbReference type="Gene3D" id="2.60.15.10">
    <property type="entry name" value="F0F1 ATP synthase delta/epsilon subunit, N-terminal"/>
    <property type="match status" value="1"/>
</dbReference>
<evidence type="ECO:0000313" key="16">
    <source>
        <dbReference type="Proteomes" id="UP001151582"/>
    </source>
</evidence>
<evidence type="ECO:0000256" key="11">
    <source>
        <dbReference type="ARBA" id="ARBA00023196"/>
    </source>
</evidence>
<evidence type="ECO:0000256" key="8">
    <source>
        <dbReference type="ARBA" id="ARBA00023065"/>
    </source>
</evidence>
<evidence type="ECO:0000256" key="3">
    <source>
        <dbReference type="ARBA" id="ARBA00016960"/>
    </source>
</evidence>
<dbReference type="EMBL" id="JANBQB010000011">
    <property type="protein sequence ID" value="KAJ1984752.1"/>
    <property type="molecule type" value="Genomic_DNA"/>
</dbReference>
<keyword evidence="12" id="KW-0066">ATP synthesis</keyword>